<accession>B6WPN7</accession>
<dbReference type="HOGENOM" id="CLU_640511_0_0_7"/>
<dbReference type="OrthoDB" id="9798107at2"/>
<feature type="domain" description="Fluoroacetyl-CoA-specific thioesterase-like" evidence="2">
    <location>
        <begin position="310"/>
        <end position="415"/>
    </location>
</feature>
<dbReference type="AlphaFoldDB" id="B6WPN7"/>
<dbReference type="SUPFAM" id="SSF101478">
    <property type="entry name" value="ADP-ribosylglycohydrolase"/>
    <property type="match status" value="1"/>
</dbReference>
<dbReference type="PANTHER" id="PTHR36934:SF1">
    <property type="entry name" value="THIOESTERASE DOMAIN-CONTAINING PROTEIN"/>
    <property type="match status" value="1"/>
</dbReference>
<dbReference type="InterPro" id="IPR054485">
    <property type="entry name" value="FlK-like_dom"/>
</dbReference>
<dbReference type="RefSeq" id="WP_006003444.1">
    <property type="nucleotide sequence ID" value="NZ_DS996351.1"/>
</dbReference>
<dbReference type="GO" id="GO:0046872">
    <property type="term" value="F:metal ion binding"/>
    <property type="evidence" value="ECO:0007669"/>
    <property type="project" value="UniProtKB-KW"/>
</dbReference>
<dbReference type="Pfam" id="PF03747">
    <property type="entry name" value="ADP_ribosyl_GH"/>
    <property type="match status" value="1"/>
</dbReference>
<dbReference type="GO" id="GO:0016787">
    <property type="term" value="F:hydrolase activity"/>
    <property type="evidence" value="ECO:0007669"/>
    <property type="project" value="UniProtKB-KW"/>
</dbReference>
<evidence type="ECO:0000313" key="3">
    <source>
        <dbReference type="EMBL" id="EEB34998.1"/>
    </source>
</evidence>
<comment type="caution">
    <text evidence="3">The sequence shown here is derived from an EMBL/GenBank/DDBJ whole genome shotgun (WGS) entry which is preliminary data.</text>
</comment>
<dbReference type="EMBL" id="ABXU01000001">
    <property type="protein sequence ID" value="EEB34998.1"/>
    <property type="molecule type" value="Genomic_DNA"/>
</dbReference>
<proteinExistence type="predicted"/>
<dbReference type="PANTHER" id="PTHR36934">
    <property type="entry name" value="BLR0278 PROTEIN"/>
    <property type="match status" value="1"/>
</dbReference>
<protein>
    <submittedName>
        <fullName evidence="3">ADP-ribosylglycohydrolase</fullName>
    </submittedName>
</protein>
<dbReference type="InterPro" id="IPR029069">
    <property type="entry name" value="HotDog_dom_sf"/>
</dbReference>
<dbReference type="InterPro" id="IPR025540">
    <property type="entry name" value="FlK"/>
</dbReference>
<dbReference type="eggNOG" id="COG1397">
    <property type="taxonomic scope" value="Bacteria"/>
</dbReference>
<dbReference type="eggNOG" id="COG5496">
    <property type="taxonomic scope" value="Bacteria"/>
</dbReference>
<dbReference type="SUPFAM" id="SSF54637">
    <property type="entry name" value="Thioesterase/thiol ester dehydrase-isomerase"/>
    <property type="match status" value="1"/>
</dbReference>
<dbReference type="Gene3D" id="1.10.4080.10">
    <property type="entry name" value="ADP-ribosylation/Crystallin J1"/>
    <property type="match status" value="1"/>
</dbReference>
<gene>
    <name evidence="3" type="ORF">DESPIG_00002</name>
</gene>
<dbReference type="STRING" id="901.DESPIGER_1175"/>
<reference evidence="3 4" key="1">
    <citation type="submission" date="2008-10" db="EMBL/GenBank/DDBJ databases">
        <title>Draft genome sequence of Desulvovibrio piger (ATCC 29098).</title>
        <authorList>
            <person name="Sudarsanam P."/>
            <person name="Ley R."/>
            <person name="Guruge J."/>
            <person name="Turnbaugh P.J."/>
            <person name="Mahowald M."/>
            <person name="Liep D."/>
            <person name="Gordon J."/>
        </authorList>
    </citation>
    <scope>NUCLEOTIDE SEQUENCE [LARGE SCALE GENOMIC DNA]</scope>
    <source>
        <strain evidence="3 4">ATCC 29098</strain>
    </source>
</reference>
<name>B6WPN7_9BACT</name>
<keyword evidence="1" id="KW-0479">Metal-binding</keyword>
<feature type="binding site" evidence="1">
    <location>
        <position position="38"/>
    </location>
    <ligand>
        <name>Mg(2+)</name>
        <dbReference type="ChEBI" id="CHEBI:18420"/>
        <label>1</label>
    </ligand>
</feature>
<evidence type="ECO:0000313" key="4">
    <source>
        <dbReference type="Proteomes" id="UP000003676"/>
    </source>
</evidence>
<feature type="binding site" evidence="1">
    <location>
        <position position="220"/>
    </location>
    <ligand>
        <name>Mg(2+)</name>
        <dbReference type="ChEBI" id="CHEBI:18420"/>
        <label>1</label>
    </ligand>
</feature>
<comment type="cofactor">
    <cofactor evidence="1">
        <name>Mg(2+)</name>
        <dbReference type="ChEBI" id="CHEBI:18420"/>
    </cofactor>
    <text evidence="1">Binds 2 magnesium ions per subunit.</text>
</comment>
<dbReference type="Pfam" id="PF22636">
    <property type="entry name" value="FlK"/>
    <property type="match status" value="1"/>
</dbReference>
<feature type="binding site" evidence="1">
    <location>
        <position position="221"/>
    </location>
    <ligand>
        <name>Mg(2+)</name>
        <dbReference type="ChEBI" id="CHEBI:18420"/>
        <label>1</label>
    </ligand>
</feature>
<keyword evidence="3" id="KW-0378">Hydrolase</keyword>
<dbReference type="InterPro" id="IPR005502">
    <property type="entry name" value="Ribosyl_crysJ1"/>
</dbReference>
<evidence type="ECO:0000256" key="1">
    <source>
        <dbReference type="PIRSR" id="PIRSR605502-1"/>
    </source>
</evidence>
<dbReference type="Gene3D" id="3.10.129.10">
    <property type="entry name" value="Hotdog Thioesterase"/>
    <property type="match status" value="1"/>
</dbReference>
<feature type="binding site" evidence="1">
    <location>
        <position position="37"/>
    </location>
    <ligand>
        <name>Mg(2+)</name>
        <dbReference type="ChEBI" id="CHEBI:18420"/>
        <label>1</label>
    </ligand>
</feature>
<feature type="binding site" evidence="1">
    <location>
        <position position="36"/>
    </location>
    <ligand>
        <name>Mg(2+)</name>
        <dbReference type="ChEBI" id="CHEBI:18420"/>
        <label>1</label>
    </ligand>
</feature>
<feature type="binding site" evidence="1">
    <location>
        <position position="218"/>
    </location>
    <ligand>
        <name>Mg(2+)</name>
        <dbReference type="ChEBI" id="CHEBI:18420"/>
        <label>1</label>
    </ligand>
</feature>
<keyword evidence="1" id="KW-0460">Magnesium</keyword>
<evidence type="ECO:0000259" key="2">
    <source>
        <dbReference type="Pfam" id="PF22636"/>
    </source>
</evidence>
<organism evidence="3 4">
    <name type="scientific">Desulfovibrio piger ATCC 29098</name>
    <dbReference type="NCBI Taxonomy" id="411464"/>
    <lineage>
        <taxon>Bacteria</taxon>
        <taxon>Pseudomonadati</taxon>
        <taxon>Thermodesulfobacteriota</taxon>
        <taxon>Desulfovibrionia</taxon>
        <taxon>Desulfovibrionales</taxon>
        <taxon>Desulfovibrionaceae</taxon>
        <taxon>Desulfovibrio</taxon>
    </lineage>
</organism>
<sequence>MLGAIIGDMVGSPYEFHPWQGAAEAFPLFSPRSRFTDDTVMTVAVARGLMQAYGQEQACREAFIDAMHEYGRAYSRAGYGQRFFRWIVTGSRTPYNSFGNGSAMRVSPVGWACDSLEETERYAALSASVTHDHPEGIKGACATAAAIFLARDGAGRDSIRDYISFRYGYDLSRSLAEIRPAYRHKESCQESVPEAIIAFLESRSFEEAVRNAVWLGGDSDTQAAIAGSIAEAFYGGVPQPMRDAALALLDDRLRGDVTAWYAWLAVHRGLPLDRKAVPVQEQEISVSATGRDIMETMPKAGMMGLWETTVEEGMLAAAVGSGEVRVLATPMMIMGMERAAMEAIRPCLPEGMTSVGTRVDISHMAPTPCGMKVRFEAKLTAVSANGRGLTFTVAAYDEAGPIGEGSHERVVVDREKFQSRAQAKGGQE</sequence>
<dbReference type="Proteomes" id="UP000003676">
    <property type="component" value="Unassembled WGS sequence"/>
</dbReference>
<reference evidence="3 4" key="2">
    <citation type="submission" date="2008-10" db="EMBL/GenBank/DDBJ databases">
        <authorList>
            <person name="Fulton L."/>
            <person name="Clifton S."/>
            <person name="Fulton B."/>
            <person name="Xu J."/>
            <person name="Minx P."/>
            <person name="Pepin K.H."/>
            <person name="Johnson M."/>
            <person name="Bhonagiri V."/>
            <person name="Nash W.E."/>
            <person name="Mardis E.R."/>
            <person name="Wilson R.K."/>
        </authorList>
    </citation>
    <scope>NUCLEOTIDE SEQUENCE [LARGE SCALE GENOMIC DNA]</scope>
    <source>
        <strain evidence="3 4">ATCC 29098</strain>
    </source>
</reference>
<dbReference type="InterPro" id="IPR036705">
    <property type="entry name" value="Ribosyl_crysJ1_sf"/>
</dbReference>